<reference evidence="2 3" key="1">
    <citation type="submission" date="2021-06" db="EMBL/GenBank/DDBJ databases">
        <authorList>
            <person name="Palmer J.M."/>
        </authorList>
    </citation>
    <scope>NUCLEOTIDE SEQUENCE [LARGE SCALE GENOMIC DNA]</scope>
    <source>
        <strain evidence="2 3">GA_2019</strain>
        <tissue evidence="2">Muscle</tissue>
    </source>
</reference>
<protein>
    <submittedName>
        <fullName evidence="2">Uncharacterized protein</fullName>
    </submittedName>
</protein>
<name>A0ABV0MX30_9TELE</name>
<feature type="compositionally biased region" description="Basic and acidic residues" evidence="1">
    <location>
        <begin position="26"/>
        <end position="41"/>
    </location>
</feature>
<comment type="caution">
    <text evidence="2">The sequence shown here is derived from an EMBL/GenBank/DDBJ whole genome shotgun (WGS) entry which is preliminary data.</text>
</comment>
<organism evidence="2 3">
    <name type="scientific">Goodea atripinnis</name>
    <dbReference type="NCBI Taxonomy" id="208336"/>
    <lineage>
        <taxon>Eukaryota</taxon>
        <taxon>Metazoa</taxon>
        <taxon>Chordata</taxon>
        <taxon>Craniata</taxon>
        <taxon>Vertebrata</taxon>
        <taxon>Euteleostomi</taxon>
        <taxon>Actinopterygii</taxon>
        <taxon>Neopterygii</taxon>
        <taxon>Teleostei</taxon>
        <taxon>Neoteleostei</taxon>
        <taxon>Acanthomorphata</taxon>
        <taxon>Ovalentaria</taxon>
        <taxon>Atherinomorphae</taxon>
        <taxon>Cyprinodontiformes</taxon>
        <taxon>Goodeidae</taxon>
        <taxon>Goodea</taxon>
    </lineage>
</organism>
<keyword evidence="3" id="KW-1185">Reference proteome</keyword>
<gene>
    <name evidence="2" type="ORF">GOODEAATRI_032700</name>
</gene>
<dbReference type="EMBL" id="JAHRIO010016266">
    <property type="protein sequence ID" value="MEQ2163673.1"/>
    <property type="molecule type" value="Genomic_DNA"/>
</dbReference>
<sequence length="81" mass="8570">MLKLNSLQDLETLALTSWNIRQPAEDCNSREEALSSGEHGEQGTTSLLNGEGVDHSGLPFLLPDLLTGGIGGLSRQASGQH</sequence>
<evidence type="ECO:0000313" key="3">
    <source>
        <dbReference type="Proteomes" id="UP001476798"/>
    </source>
</evidence>
<dbReference type="Proteomes" id="UP001476798">
    <property type="component" value="Unassembled WGS sequence"/>
</dbReference>
<evidence type="ECO:0000256" key="1">
    <source>
        <dbReference type="SAM" id="MobiDB-lite"/>
    </source>
</evidence>
<accession>A0ABV0MX30</accession>
<proteinExistence type="predicted"/>
<evidence type="ECO:0000313" key="2">
    <source>
        <dbReference type="EMBL" id="MEQ2163673.1"/>
    </source>
</evidence>
<feature type="region of interest" description="Disordered" evidence="1">
    <location>
        <begin position="26"/>
        <end position="50"/>
    </location>
</feature>